<evidence type="ECO:0000313" key="2">
    <source>
        <dbReference type="EMBL" id="MBU8873873.1"/>
    </source>
</evidence>
<proteinExistence type="predicted"/>
<gene>
    <name evidence="2" type="ORF">KQ910_08865</name>
</gene>
<sequence>MDRRRFLAGTAATVIVLPLARASATQEAMADAIRKVVGTTTPTEGRVKLDVPPLVENGNTVPLTITVESPMTAADYVKAIHVFNEKNPQPNVLSARLGPHSGKAIVGTRIKLGDSQRIVAIAETSDGKFWIGGADVIVTLAACLEEST</sequence>
<dbReference type="EMBL" id="JAHOPB010000001">
    <property type="protein sequence ID" value="MBU8873873.1"/>
    <property type="molecule type" value="Genomic_DNA"/>
</dbReference>
<comment type="caution">
    <text evidence="2">The sequence shown here is derived from an EMBL/GenBank/DDBJ whole genome shotgun (WGS) entry which is preliminary data.</text>
</comment>
<keyword evidence="3" id="KW-1185">Reference proteome</keyword>
<reference evidence="2 3" key="1">
    <citation type="submission" date="2021-06" db="EMBL/GenBank/DDBJ databases">
        <authorList>
            <person name="Lee D.H."/>
        </authorList>
    </citation>
    <scope>NUCLEOTIDE SEQUENCE [LARGE SCALE GENOMIC DNA]</scope>
    <source>
        <strain evidence="2 3">MMS21-HV4-11</strain>
    </source>
</reference>
<organism evidence="2 3">
    <name type="scientific">Reyranella humidisoli</name>
    <dbReference type="NCBI Taxonomy" id="2849149"/>
    <lineage>
        <taxon>Bacteria</taxon>
        <taxon>Pseudomonadati</taxon>
        <taxon>Pseudomonadota</taxon>
        <taxon>Alphaproteobacteria</taxon>
        <taxon>Hyphomicrobiales</taxon>
        <taxon>Reyranellaceae</taxon>
        <taxon>Reyranella</taxon>
    </lineage>
</organism>
<feature type="domain" description="Ig-like SoxY" evidence="1">
    <location>
        <begin position="34"/>
        <end position="143"/>
    </location>
</feature>
<dbReference type="InterPro" id="IPR016568">
    <property type="entry name" value="Sulphur_oxidation_SoxY"/>
</dbReference>
<dbReference type="Pfam" id="PF13501">
    <property type="entry name" value="SoxY"/>
    <property type="match status" value="1"/>
</dbReference>
<protein>
    <submittedName>
        <fullName evidence="2">SoxY-related AACIE arm protein</fullName>
    </submittedName>
</protein>
<name>A0ABS6IKU2_9HYPH</name>
<evidence type="ECO:0000313" key="3">
    <source>
        <dbReference type="Proteomes" id="UP000727907"/>
    </source>
</evidence>
<accession>A0ABS6IKU2</accession>
<dbReference type="InterPro" id="IPR006311">
    <property type="entry name" value="TAT_signal"/>
</dbReference>
<dbReference type="PIRSF" id="PIRSF010312">
    <property type="entry name" value="Sulphur_oxidation_SoxY"/>
    <property type="match status" value="1"/>
</dbReference>
<dbReference type="InterPro" id="IPR032711">
    <property type="entry name" value="SoxY"/>
</dbReference>
<dbReference type="PROSITE" id="PS51318">
    <property type="entry name" value="TAT"/>
    <property type="match status" value="1"/>
</dbReference>
<evidence type="ECO:0000259" key="1">
    <source>
        <dbReference type="Pfam" id="PF13501"/>
    </source>
</evidence>
<dbReference type="Proteomes" id="UP000727907">
    <property type="component" value="Unassembled WGS sequence"/>
</dbReference>
<dbReference type="NCBIfam" id="TIGR04487">
    <property type="entry name" value="SoxY_para_1"/>
    <property type="match status" value="1"/>
</dbReference>
<dbReference type="InterPro" id="IPR030997">
    <property type="entry name" value="SoxY_para_1"/>
</dbReference>
<dbReference type="RefSeq" id="WP_216958436.1">
    <property type="nucleotide sequence ID" value="NZ_JAHOPB010000001.1"/>
</dbReference>